<gene>
    <name evidence="2" type="ORF">A0U91_11995</name>
</gene>
<dbReference type="RefSeq" id="WP_077931813.1">
    <property type="nucleotide sequence ID" value="NZ_CP014687.1"/>
</dbReference>
<dbReference type="InterPro" id="IPR029058">
    <property type="entry name" value="AB_hydrolase_fold"/>
</dbReference>
<dbReference type="KEGG" id="aper:A0U91_11995"/>
<protein>
    <submittedName>
        <fullName evidence="2">Peptidase S10</fullName>
    </submittedName>
</protein>
<name>A0A1U9LI66_9PROT</name>
<feature type="chain" id="PRO_5012707940" evidence="1">
    <location>
        <begin position="22"/>
        <end position="561"/>
    </location>
</feature>
<dbReference type="Pfam" id="PF00450">
    <property type="entry name" value="Peptidase_S10"/>
    <property type="match status" value="1"/>
</dbReference>
<dbReference type="InterPro" id="IPR001563">
    <property type="entry name" value="Peptidase_S10"/>
</dbReference>
<dbReference type="SUPFAM" id="SSF53474">
    <property type="entry name" value="alpha/beta-Hydrolases"/>
    <property type="match status" value="1"/>
</dbReference>
<organism evidence="2 3">
    <name type="scientific">Acetobacter persici</name>
    <dbReference type="NCBI Taxonomy" id="1076596"/>
    <lineage>
        <taxon>Bacteria</taxon>
        <taxon>Pseudomonadati</taxon>
        <taxon>Pseudomonadota</taxon>
        <taxon>Alphaproteobacteria</taxon>
        <taxon>Acetobacterales</taxon>
        <taxon>Acetobacteraceae</taxon>
        <taxon>Acetobacter</taxon>
    </lineage>
</organism>
<evidence type="ECO:0000313" key="2">
    <source>
        <dbReference type="EMBL" id="AQT06165.1"/>
    </source>
</evidence>
<dbReference type="AlphaFoldDB" id="A0A1U9LI66"/>
<feature type="signal peptide" evidence="1">
    <location>
        <begin position="1"/>
        <end position="21"/>
    </location>
</feature>
<dbReference type="Proteomes" id="UP000189055">
    <property type="component" value="Chromosome"/>
</dbReference>
<dbReference type="GO" id="GO:0006508">
    <property type="term" value="P:proteolysis"/>
    <property type="evidence" value="ECO:0007669"/>
    <property type="project" value="InterPro"/>
</dbReference>
<reference evidence="2 3" key="1">
    <citation type="submission" date="2016-03" db="EMBL/GenBank/DDBJ databases">
        <title>Acetic acid bacteria sequencing.</title>
        <authorList>
            <person name="Brandt J."/>
            <person name="Jakob F."/>
            <person name="Vogel R.F."/>
        </authorList>
    </citation>
    <scope>NUCLEOTIDE SEQUENCE [LARGE SCALE GENOMIC DNA]</scope>
    <source>
        <strain evidence="2 3">TMW2.1084</strain>
    </source>
</reference>
<sequence length="561" mass="61405">MRTKQTGLKLAGLLATVSVFAAGAGLSAQPVARAADAPQATDAAKQKISVEDFLGKPQSVTSNGSVTVHGAHIDYEAVSGTLIVHKAGWDDSERPEADKEKSQPEAAASMYYVAYFKKGVRPENRPITFVYNGGPGSSSVWLHMGAFGPKRVVTSDDSHTPAAPYAIVNNNDSLLDVTDLVFIDAPGTGYGRLIGKDKEKAFWGTDPDAGAFTDFIAQFLSRFGRYNSPKYLFGESYGTTRSAIVANKLADDKGIDLNGVILLSQIMNYDNDIDGVAMNPSIDQPYVLALPSYAATAWYHKRLPAEHPDLKAFLKEVEHFALTDYTAALQEGNAISDAQRDATAQKLHDYTGLPVDYIKKADLRINGGEFEKTLQGDKDLDTGRLDSRFSGPTMDKLSQFSYYDPQSSAMSSAYIAAFNDYARNTLHYGNSPAFGDGYQEYKFFSDAIMKWDFSHKQPNTDFPIHGAVNVLPDLASAMKHNPSLKVMLNQGYYDLGTPYYEGIYEMKHLPISRDLSNNIQIVQYESGHMVYANQNALTQLHDNVAKFITQTHSAPAAVPAK</sequence>
<keyword evidence="1" id="KW-0732">Signal</keyword>
<accession>A0A1U9LI66</accession>
<proteinExistence type="predicted"/>
<dbReference type="GO" id="GO:0004185">
    <property type="term" value="F:serine-type carboxypeptidase activity"/>
    <property type="evidence" value="ECO:0007669"/>
    <property type="project" value="InterPro"/>
</dbReference>
<dbReference type="STRING" id="1076596.A0U91_11995"/>
<dbReference type="EMBL" id="CP014687">
    <property type="protein sequence ID" value="AQT06165.1"/>
    <property type="molecule type" value="Genomic_DNA"/>
</dbReference>
<evidence type="ECO:0000313" key="3">
    <source>
        <dbReference type="Proteomes" id="UP000189055"/>
    </source>
</evidence>
<dbReference type="Gene3D" id="3.40.50.1820">
    <property type="entry name" value="alpha/beta hydrolase"/>
    <property type="match status" value="1"/>
</dbReference>
<evidence type="ECO:0000256" key="1">
    <source>
        <dbReference type="SAM" id="SignalP"/>
    </source>
</evidence>